<evidence type="ECO:0000256" key="3">
    <source>
        <dbReference type="ARBA" id="ARBA00022840"/>
    </source>
</evidence>
<dbReference type="InterPro" id="IPR001977">
    <property type="entry name" value="Depp_CoAkinase"/>
</dbReference>
<keyword evidence="2 5" id="KW-0547">Nucleotide-binding</keyword>
<keyword evidence="5 7" id="KW-0418">Kinase</keyword>
<proteinExistence type="inferred from homology"/>
<evidence type="ECO:0000313" key="7">
    <source>
        <dbReference type="EMBL" id="MBP3193158.1"/>
    </source>
</evidence>
<dbReference type="CDD" id="cd02022">
    <property type="entry name" value="DPCK"/>
    <property type="match status" value="1"/>
</dbReference>
<comment type="caution">
    <text evidence="7">The sequence shown here is derived from an EMBL/GenBank/DDBJ whole genome shotgun (WGS) entry which is preliminary data.</text>
</comment>
<evidence type="ECO:0000256" key="5">
    <source>
        <dbReference type="HAMAP-Rule" id="MF_00376"/>
    </source>
</evidence>
<feature type="binding site" evidence="5">
    <location>
        <begin position="11"/>
        <end position="16"/>
    </location>
    <ligand>
        <name>ATP</name>
        <dbReference type="ChEBI" id="CHEBI:30616"/>
    </ligand>
</feature>
<dbReference type="UniPathway" id="UPA00241">
    <property type="reaction ID" value="UER00356"/>
</dbReference>
<dbReference type="GO" id="GO:0004140">
    <property type="term" value="F:dephospho-CoA kinase activity"/>
    <property type="evidence" value="ECO:0007669"/>
    <property type="project" value="UniProtKB-UniRule"/>
</dbReference>
<dbReference type="PANTHER" id="PTHR10695:SF46">
    <property type="entry name" value="BIFUNCTIONAL COENZYME A SYNTHASE-RELATED"/>
    <property type="match status" value="1"/>
</dbReference>
<evidence type="ECO:0000256" key="2">
    <source>
        <dbReference type="ARBA" id="ARBA00022741"/>
    </source>
</evidence>
<accession>A0A8J7RN93</accession>
<keyword evidence="5 7" id="KW-0808">Transferase</keyword>
<comment type="function">
    <text evidence="5">Catalyzes the phosphorylation of the 3'-hydroxyl group of dephosphocoenzyme A to form coenzyme A.</text>
</comment>
<dbReference type="PANTHER" id="PTHR10695">
    <property type="entry name" value="DEPHOSPHO-COA KINASE-RELATED"/>
    <property type="match status" value="1"/>
</dbReference>
<dbReference type="InterPro" id="IPR027417">
    <property type="entry name" value="P-loop_NTPase"/>
</dbReference>
<dbReference type="Proteomes" id="UP000673975">
    <property type="component" value="Unassembled WGS sequence"/>
</dbReference>
<comment type="subcellular location">
    <subcellularLocation>
        <location evidence="5">Cytoplasm</location>
    </subcellularLocation>
</comment>
<dbReference type="HAMAP" id="MF_00376">
    <property type="entry name" value="Dephospho_CoA_kinase"/>
    <property type="match status" value="1"/>
</dbReference>
<dbReference type="RefSeq" id="WP_210512507.1">
    <property type="nucleotide sequence ID" value="NZ_JAFIDN010000008.1"/>
</dbReference>
<gene>
    <name evidence="5" type="primary">coaE</name>
    <name evidence="7" type="ORF">NATSA_10825</name>
</gene>
<keyword evidence="4 5" id="KW-0173">Coenzyme A biosynthesis</keyword>
<evidence type="ECO:0000256" key="1">
    <source>
        <dbReference type="ARBA" id="ARBA00009018"/>
    </source>
</evidence>
<dbReference type="Gene3D" id="3.40.50.300">
    <property type="entry name" value="P-loop containing nucleotide triphosphate hydrolases"/>
    <property type="match status" value="1"/>
</dbReference>
<sequence>MLHIGVTGGIGSGKSLFLKEWEKMGARVVYSDDLAQKLMLENADLKSEIIRIFGEQAYNEDGSLNREFLAAEAFGKGRISELNTLVHPVVVNELTMLKEQAEREGFGLFAHESALLLDSPTAEMCDVIIMVASEPEERIRRVVKRDKSSEEAVRHRMDKQPDFDALSDRANLVIHNDGDEKQLKRKAEEVYKELEAVAAGQT</sequence>
<dbReference type="GO" id="GO:0005524">
    <property type="term" value="F:ATP binding"/>
    <property type="evidence" value="ECO:0007669"/>
    <property type="project" value="UniProtKB-UniRule"/>
</dbReference>
<comment type="similarity">
    <text evidence="1 5">Belongs to the CoaE family.</text>
</comment>
<dbReference type="PROSITE" id="PS51219">
    <property type="entry name" value="DPCK"/>
    <property type="match status" value="1"/>
</dbReference>
<dbReference type="AlphaFoldDB" id="A0A8J7RN93"/>
<dbReference type="GO" id="GO:0015937">
    <property type="term" value="P:coenzyme A biosynthetic process"/>
    <property type="evidence" value="ECO:0007669"/>
    <property type="project" value="UniProtKB-UniRule"/>
</dbReference>
<comment type="catalytic activity">
    <reaction evidence="5">
        <text>3'-dephospho-CoA + ATP = ADP + CoA + H(+)</text>
        <dbReference type="Rhea" id="RHEA:18245"/>
        <dbReference type="ChEBI" id="CHEBI:15378"/>
        <dbReference type="ChEBI" id="CHEBI:30616"/>
        <dbReference type="ChEBI" id="CHEBI:57287"/>
        <dbReference type="ChEBI" id="CHEBI:57328"/>
        <dbReference type="ChEBI" id="CHEBI:456216"/>
        <dbReference type="EC" id="2.7.1.24"/>
    </reaction>
</comment>
<dbReference type="EMBL" id="JAFIDN010000008">
    <property type="protein sequence ID" value="MBP3193158.1"/>
    <property type="molecule type" value="Genomic_DNA"/>
</dbReference>
<evidence type="ECO:0000256" key="4">
    <source>
        <dbReference type="ARBA" id="ARBA00022993"/>
    </source>
</evidence>
<keyword evidence="5" id="KW-0963">Cytoplasm</keyword>
<dbReference type="Pfam" id="PF01121">
    <property type="entry name" value="CoaE"/>
    <property type="match status" value="1"/>
</dbReference>
<comment type="pathway">
    <text evidence="5">Cofactor biosynthesis; coenzyme A biosynthesis; CoA from (R)-pantothenate: step 5/5.</text>
</comment>
<organism evidence="7 8">
    <name type="scientific">Natronogracilivirga saccharolytica</name>
    <dbReference type="NCBI Taxonomy" id="2812953"/>
    <lineage>
        <taxon>Bacteria</taxon>
        <taxon>Pseudomonadati</taxon>
        <taxon>Balneolota</taxon>
        <taxon>Balneolia</taxon>
        <taxon>Balneolales</taxon>
        <taxon>Cyclonatronaceae</taxon>
        <taxon>Natronogracilivirga</taxon>
    </lineage>
</organism>
<name>A0A8J7RN93_9BACT</name>
<dbReference type="EC" id="2.7.1.24" evidence="5 6"/>
<keyword evidence="8" id="KW-1185">Reference proteome</keyword>
<dbReference type="GO" id="GO:0005737">
    <property type="term" value="C:cytoplasm"/>
    <property type="evidence" value="ECO:0007669"/>
    <property type="project" value="UniProtKB-SubCell"/>
</dbReference>
<dbReference type="NCBIfam" id="TIGR00152">
    <property type="entry name" value="dephospho-CoA kinase"/>
    <property type="match status" value="1"/>
</dbReference>
<evidence type="ECO:0000256" key="6">
    <source>
        <dbReference type="NCBIfam" id="TIGR00152"/>
    </source>
</evidence>
<reference evidence="7" key="1">
    <citation type="submission" date="2021-02" db="EMBL/GenBank/DDBJ databases">
        <title>Natronogracilivirga saccharolytica gen. nov. sp. nov. a new anaerobic, haloalkiliphilic carbohydrate-fermenting bacterium from soda lake and proposing of Cyclonatronumiaceae fam. nov. in the phylum Balneolaeota.</title>
        <authorList>
            <person name="Zhilina T.N."/>
            <person name="Sorokin D.Y."/>
            <person name="Zavarzina D.G."/>
            <person name="Toshchakov S.V."/>
            <person name="Kublanov I.V."/>
        </authorList>
    </citation>
    <scope>NUCLEOTIDE SEQUENCE</scope>
    <source>
        <strain evidence="7">Z-1702</strain>
    </source>
</reference>
<dbReference type="SUPFAM" id="SSF52540">
    <property type="entry name" value="P-loop containing nucleoside triphosphate hydrolases"/>
    <property type="match status" value="1"/>
</dbReference>
<evidence type="ECO:0000313" key="8">
    <source>
        <dbReference type="Proteomes" id="UP000673975"/>
    </source>
</evidence>
<keyword evidence="3 5" id="KW-0067">ATP-binding</keyword>
<protein>
    <recommendedName>
        <fullName evidence="5 6">Dephospho-CoA kinase</fullName>
        <ecNumber evidence="5 6">2.7.1.24</ecNumber>
    </recommendedName>
    <alternativeName>
        <fullName evidence="5">Dephosphocoenzyme A kinase</fullName>
    </alternativeName>
</protein>